<dbReference type="STRING" id="1834516.BL253_08510"/>
<keyword evidence="2" id="KW-0288">FMN</keyword>
<accession>A0A1V2IF56</accession>
<dbReference type="GO" id="GO:0046306">
    <property type="term" value="P:alkanesulfonate catabolic process"/>
    <property type="evidence" value="ECO:0007669"/>
    <property type="project" value="TreeGrafter"/>
</dbReference>
<dbReference type="AlphaFoldDB" id="A0A1V2IF56"/>
<dbReference type="OrthoDB" id="9814695at2"/>
<evidence type="ECO:0000256" key="2">
    <source>
        <dbReference type="ARBA" id="ARBA00022643"/>
    </source>
</evidence>
<dbReference type="CDD" id="cd01094">
    <property type="entry name" value="Alkanesulfonate_monoxygenase"/>
    <property type="match status" value="1"/>
</dbReference>
<evidence type="ECO:0000256" key="1">
    <source>
        <dbReference type="ARBA" id="ARBA00022630"/>
    </source>
</evidence>
<sequence>MSLHLHWYLPTNGDGRGIVGSGRAGSSGIGDSEAVERPPDIDYLGQIARSAEQLGFEAMLTPTGSWCEDAWLTTAALSQVTSRLRFLVAFRPGFISPTLAAQQAQTFQRISAGRLYLNVVTGGDPTEQRRFGDFLSHDERYARTVEFLQVLRGASGGTPFDFAGRYFQVEGATSRPSPWGAPPVFFGGASPAAEDVAAGHADVYLAWGETPPQLKERLDRMREKASAAGNDDLRFGIRLHVLGRDTARQAWDEANRMIENLSPERIASAQADLAKMDSVGQRRMRDLHGGGRREDLEIYPNLWAGYGLVRGGAGTALVGSHEQVAERLEEYHALGIDHAILSGQPHLEEAYWFGEGAGRLLRRRGVVEEVQPPAPVETPAAGRRR</sequence>
<keyword evidence="1" id="KW-0285">Flavoprotein</keyword>
<dbReference type="Gene3D" id="3.20.20.30">
    <property type="entry name" value="Luciferase-like domain"/>
    <property type="match status" value="1"/>
</dbReference>
<evidence type="ECO:0000256" key="3">
    <source>
        <dbReference type="ARBA" id="ARBA00023002"/>
    </source>
</evidence>
<dbReference type="EMBL" id="MOMC01000015">
    <property type="protein sequence ID" value="ONH31695.1"/>
    <property type="molecule type" value="Genomic_DNA"/>
</dbReference>
<evidence type="ECO:0000256" key="4">
    <source>
        <dbReference type="ARBA" id="ARBA00023033"/>
    </source>
</evidence>
<evidence type="ECO:0000259" key="5">
    <source>
        <dbReference type="Pfam" id="PF00296"/>
    </source>
</evidence>
<dbReference type="PANTHER" id="PTHR42847">
    <property type="entry name" value="ALKANESULFONATE MONOOXYGENASE"/>
    <property type="match status" value="1"/>
</dbReference>
<reference evidence="7" key="1">
    <citation type="submission" date="2016-10" db="EMBL/GenBank/DDBJ databases">
        <title>Frankia sp. NRRL B-16386 Genome sequencing.</title>
        <authorList>
            <person name="Ghodhbane-Gtari F."/>
            <person name="Swanson E."/>
            <person name="Gueddou A."/>
            <person name="Hezbri K."/>
            <person name="Ktari K."/>
            <person name="Nouioui I."/>
            <person name="Morris K."/>
            <person name="Simpson S."/>
            <person name="Abebe-Akele F."/>
            <person name="Thomas K."/>
            <person name="Gtari M."/>
            <person name="Tisa L.S."/>
        </authorList>
    </citation>
    <scope>NUCLEOTIDE SEQUENCE [LARGE SCALE GENOMIC DNA]</scope>
    <source>
        <strain evidence="7">NRRL B-16386</strain>
    </source>
</reference>
<dbReference type="SUPFAM" id="SSF51679">
    <property type="entry name" value="Bacterial luciferase-like"/>
    <property type="match status" value="1"/>
</dbReference>
<feature type="domain" description="Luciferase-like" evidence="5">
    <location>
        <begin position="34"/>
        <end position="338"/>
    </location>
</feature>
<dbReference type="InterPro" id="IPR036661">
    <property type="entry name" value="Luciferase-like_sf"/>
</dbReference>
<dbReference type="PANTHER" id="PTHR42847:SF4">
    <property type="entry name" value="ALKANESULFONATE MONOOXYGENASE-RELATED"/>
    <property type="match status" value="1"/>
</dbReference>
<evidence type="ECO:0000313" key="6">
    <source>
        <dbReference type="EMBL" id="ONH31695.1"/>
    </source>
</evidence>
<proteinExistence type="predicted"/>
<protein>
    <submittedName>
        <fullName evidence="6">Alkanesulfonate monooxygenase</fullName>
    </submittedName>
</protein>
<keyword evidence="3" id="KW-0560">Oxidoreductase</keyword>
<dbReference type="InterPro" id="IPR011251">
    <property type="entry name" value="Luciferase-like_dom"/>
</dbReference>
<dbReference type="Pfam" id="PF00296">
    <property type="entry name" value="Bac_luciferase"/>
    <property type="match status" value="1"/>
</dbReference>
<organism evidence="6 7">
    <name type="scientific">Pseudofrankia asymbiotica</name>
    <dbReference type="NCBI Taxonomy" id="1834516"/>
    <lineage>
        <taxon>Bacteria</taxon>
        <taxon>Bacillati</taxon>
        <taxon>Actinomycetota</taxon>
        <taxon>Actinomycetes</taxon>
        <taxon>Frankiales</taxon>
        <taxon>Frankiaceae</taxon>
        <taxon>Pseudofrankia</taxon>
    </lineage>
</organism>
<evidence type="ECO:0000313" key="7">
    <source>
        <dbReference type="Proteomes" id="UP000188929"/>
    </source>
</evidence>
<keyword evidence="7" id="KW-1185">Reference proteome</keyword>
<dbReference type="GO" id="GO:0008726">
    <property type="term" value="F:alkanesulfonate monooxygenase activity"/>
    <property type="evidence" value="ECO:0007669"/>
    <property type="project" value="TreeGrafter"/>
</dbReference>
<comment type="caution">
    <text evidence="6">The sequence shown here is derived from an EMBL/GenBank/DDBJ whole genome shotgun (WGS) entry which is preliminary data.</text>
</comment>
<dbReference type="RefSeq" id="WP_076815254.1">
    <property type="nucleotide sequence ID" value="NZ_MOMC01000015.1"/>
</dbReference>
<dbReference type="Proteomes" id="UP000188929">
    <property type="component" value="Unassembled WGS sequence"/>
</dbReference>
<keyword evidence="4 6" id="KW-0503">Monooxygenase</keyword>
<gene>
    <name evidence="6" type="ORF">BL253_08510</name>
</gene>
<dbReference type="InterPro" id="IPR050172">
    <property type="entry name" value="SsuD_RutA_monooxygenase"/>
</dbReference>
<name>A0A1V2IF56_9ACTN</name>